<reference evidence="1 2" key="1">
    <citation type="journal article" date="2014" name="Nature">
        <title>An environmental bacterial taxon with a large and distinct metabolic repertoire.</title>
        <authorList>
            <person name="Wilson M.C."/>
            <person name="Mori T."/>
            <person name="Ruckert C."/>
            <person name="Uria A.R."/>
            <person name="Helf M.J."/>
            <person name="Takada K."/>
            <person name="Gernert C."/>
            <person name="Steffens U.A."/>
            <person name="Heycke N."/>
            <person name="Schmitt S."/>
            <person name="Rinke C."/>
            <person name="Helfrich E.J."/>
            <person name="Brachmann A.O."/>
            <person name="Gurgui C."/>
            <person name="Wakimoto T."/>
            <person name="Kracht M."/>
            <person name="Crusemann M."/>
            <person name="Hentschel U."/>
            <person name="Abe I."/>
            <person name="Matsunaga S."/>
            <person name="Kalinowski J."/>
            <person name="Takeyama H."/>
            <person name="Piel J."/>
        </authorList>
    </citation>
    <scope>NUCLEOTIDE SEQUENCE [LARGE SCALE GENOMIC DNA]</scope>
    <source>
        <strain evidence="2">TSY1</strain>
    </source>
</reference>
<name>W4L5B4_ENTF1</name>
<organism evidence="1 2">
    <name type="scientific">Entotheonella factor</name>
    <dbReference type="NCBI Taxonomy" id="1429438"/>
    <lineage>
        <taxon>Bacteria</taxon>
        <taxon>Pseudomonadati</taxon>
        <taxon>Nitrospinota/Tectimicrobiota group</taxon>
        <taxon>Candidatus Tectimicrobiota</taxon>
        <taxon>Candidatus Entotheonellia</taxon>
        <taxon>Candidatus Entotheonellales</taxon>
        <taxon>Candidatus Entotheonellaceae</taxon>
        <taxon>Candidatus Entotheonella</taxon>
    </lineage>
</organism>
<protein>
    <submittedName>
        <fullName evidence="1">Uncharacterized protein</fullName>
    </submittedName>
</protein>
<comment type="caution">
    <text evidence="1">The sequence shown here is derived from an EMBL/GenBank/DDBJ whole genome shotgun (WGS) entry which is preliminary data.</text>
</comment>
<evidence type="ECO:0000313" key="2">
    <source>
        <dbReference type="Proteomes" id="UP000019141"/>
    </source>
</evidence>
<dbReference type="HOGENOM" id="CLU_2380851_0_0_7"/>
<gene>
    <name evidence="1" type="ORF">ETSY1_39930</name>
</gene>
<evidence type="ECO:0000313" key="1">
    <source>
        <dbReference type="EMBL" id="ETW93268.1"/>
    </source>
</evidence>
<keyword evidence="2" id="KW-1185">Reference proteome</keyword>
<dbReference type="Proteomes" id="UP000019141">
    <property type="component" value="Unassembled WGS sequence"/>
</dbReference>
<sequence length="94" mass="10542">MLELQLKAADIAYGRLKQEGKEEANEPGSHQAAIVKLLTNSPRQCHNLSSYAQRCLAACKSMASQSRPRRHLLRAGAYHQNSVNSFYLLTTDRQ</sequence>
<dbReference type="AlphaFoldDB" id="W4L5B4"/>
<accession>W4L5B4</accession>
<dbReference type="EMBL" id="AZHW01001269">
    <property type="protein sequence ID" value="ETW93268.1"/>
    <property type="molecule type" value="Genomic_DNA"/>
</dbReference>
<proteinExistence type="predicted"/>